<dbReference type="EMBL" id="CM047748">
    <property type="protein sequence ID" value="KAJ0013336.1"/>
    <property type="molecule type" value="Genomic_DNA"/>
</dbReference>
<reference evidence="2" key="1">
    <citation type="journal article" date="2023" name="G3 (Bethesda)">
        <title>Genome assembly and association tests identify interacting loci associated with vigor, precocity, and sex in interspecific pistachio rootstocks.</title>
        <authorList>
            <person name="Palmer W."/>
            <person name="Jacygrad E."/>
            <person name="Sagayaradj S."/>
            <person name="Cavanaugh K."/>
            <person name="Han R."/>
            <person name="Bertier L."/>
            <person name="Beede B."/>
            <person name="Kafkas S."/>
            <person name="Golino D."/>
            <person name="Preece J."/>
            <person name="Michelmore R."/>
        </authorList>
    </citation>
    <scope>NUCLEOTIDE SEQUENCE [LARGE SCALE GENOMIC DNA]</scope>
</reference>
<comment type="caution">
    <text evidence="1">The sequence shown here is derived from an EMBL/GenBank/DDBJ whole genome shotgun (WGS) entry which is preliminary data.</text>
</comment>
<name>A0ACC0XAF4_9ROSI</name>
<protein>
    <submittedName>
        <fullName evidence="1">Uncharacterized protein</fullName>
    </submittedName>
</protein>
<dbReference type="Proteomes" id="UP001163603">
    <property type="component" value="Chromosome 13"/>
</dbReference>
<proteinExistence type="predicted"/>
<keyword evidence="2" id="KW-1185">Reference proteome</keyword>
<evidence type="ECO:0000313" key="2">
    <source>
        <dbReference type="Proteomes" id="UP001163603"/>
    </source>
</evidence>
<evidence type="ECO:0000313" key="1">
    <source>
        <dbReference type="EMBL" id="KAJ0013336.1"/>
    </source>
</evidence>
<sequence>MYLYNHRNNLDNLEEEVRKLKGANKEVQDKVVAAEKNVETIKQNVMQWQKEANSIINEAEQLIAEKANDRCFKGFCPNLITRYKHGKKAFEIKEGKISPLLQRRNEFDVVSDPTRLEDMWLKPDKNYGLFTSRDSTFKNILKALNDANVNVGVCGMGGIGKTTLVKEIGRQAKTDKIFDVVIFVEVNKTPDIEMIQQEIARNLGVKFEEETQRASKLCERLKKKEEKILIILDNLWDDFDLKSVGIPDEVDDRGCKLLLTARERPLLEKMGCGPFPIDSLSDDESWRLFKKTAGDHVMDFSISFYIII</sequence>
<gene>
    <name evidence="1" type="ORF">Pint_21135</name>
</gene>
<organism evidence="1 2">
    <name type="scientific">Pistacia integerrima</name>
    <dbReference type="NCBI Taxonomy" id="434235"/>
    <lineage>
        <taxon>Eukaryota</taxon>
        <taxon>Viridiplantae</taxon>
        <taxon>Streptophyta</taxon>
        <taxon>Embryophyta</taxon>
        <taxon>Tracheophyta</taxon>
        <taxon>Spermatophyta</taxon>
        <taxon>Magnoliopsida</taxon>
        <taxon>eudicotyledons</taxon>
        <taxon>Gunneridae</taxon>
        <taxon>Pentapetalae</taxon>
        <taxon>rosids</taxon>
        <taxon>malvids</taxon>
        <taxon>Sapindales</taxon>
        <taxon>Anacardiaceae</taxon>
        <taxon>Pistacia</taxon>
    </lineage>
</organism>
<accession>A0ACC0XAF4</accession>